<accession>A0A3D9H8V6</accession>
<keyword evidence="5" id="KW-1185">Reference proteome</keyword>
<reference evidence="4 5" key="1">
    <citation type="submission" date="2018-07" db="EMBL/GenBank/DDBJ databases">
        <title>Genomic Encyclopedia of Type Strains, Phase III (KMG-III): the genomes of soil and plant-associated and newly described type strains.</title>
        <authorList>
            <person name="Whitman W."/>
        </authorList>
    </citation>
    <scope>NUCLEOTIDE SEQUENCE [LARGE SCALE GENOMIC DNA]</scope>
    <source>
        <strain evidence="4 5">CECT 7946</strain>
    </source>
</reference>
<evidence type="ECO:0000256" key="2">
    <source>
        <dbReference type="SAM" id="SignalP"/>
    </source>
</evidence>
<dbReference type="InterPro" id="IPR028994">
    <property type="entry name" value="Integrin_alpha_N"/>
</dbReference>
<proteinExistence type="predicted"/>
<dbReference type="AlphaFoldDB" id="A0A3D9H8V6"/>
<dbReference type="Gene3D" id="2.130.10.130">
    <property type="entry name" value="Integrin alpha, N-terminal"/>
    <property type="match status" value="3"/>
</dbReference>
<gene>
    <name evidence="4" type="ORF">DFQ10_102264</name>
</gene>
<protein>
    <submittedName>
        <fullName evidence="4">Putative secreted protein (Por secretion system target)</fullName>
    </submittedName>
</protein>
<dbReference type="Pfam" id="PF18962">
    <property type="entry name" value="Por_Secre_tail"/>
    <property type="match status" value="1"/>
</dbReference>
<dbReference type="Pfam" id="PF13517">
    <property type="entry name" value="FG-GAP_3"/>
    <property type="match status" value="3"/>
</dbReference>
<feature type="domain" description="Secretion system C-terminal sorting" evidence="3">
    <location>
        <begin position="407"/>
        <end position="470"/>
    </location>
</feature>
<dbReference type="RefSeq" id="WP_115816699.1">
    <property type="nucleotide sequence ID" value="NZ_QRDV01000002.1"/>
</dbReference>
<dbReference type="OrthoDB" id="9816120at2"/>
<dbReference type="InterPro" id="IPR013517">
    <property type="entry name" value="FG-GAP"/>
</dbReference>
<dbReference type="NCBIfam" id="TIGR04183">
    <property type="entry name" value="Por_Secre_tail"/>
    <property type="match status" value="1"/>
</dbReference>
<dbReference type="SUPFAM" id="SSF69318">
    <property type="entry name" value="Integrin alpha N-terminal domain"/>
    <property type="match status" value="1"/>
</dbReference>
<sequence>MKQKLLVFLIFAVSCNLNYAQDWVLSNVDPDTGDEPYEIETGDINGDGYMDIVMATYNYNSGTPIQDYIKCYLNDGNGNFSTEITVSSTIQWVDGLTLADVNEDGAMDIIATSVNQNKLVYYLSATTMDGSYSYTEVAVDSAIGGPGQVVAGDINNDGHIDLVAPSYNNNRTQWYSGDGSGNFTAESDVENGTTNYPYYVDIADFDADGDLDVLVGFFAGNIEIYYNQYDGTDPDPSSTVSWIKDTESVDTGNAYLFAVAFADVNNDGNMDAVKLDYYGDVEWFNKAVNGTSTGTIISNSTIISNPSAMIIADMDEDGLNDVIVTDYGNADDAIIWFKGAANASPSTTNQLIIDNGNQMLDVAVADFDGDSDIDIAVVGNQSDTVDWIENRLNALGINNSDLPTVTIYPNPTKDVLNFENINENIDVSVFDVLGKQVLEQTINVGETLNVSQLSNGIYTIKINNNTSSKFVKE</sequence>
<evidence type="ECO:0000259" key="3">
    <source>
        <dbReference type="Pfam" id="PF18962"/>
    </source>
</evidence>
<dbReference type="Proteomes" id="UP000256980">
    <property type="component" value="Unassembled WGS sequence"/>
</dbReference>
<evidence type="ECO:0000256" key="1">
    <source>
        <dbReference type="ARBA" id="ARBA00022729"/>
    </source>
</evidence>
<keyword evidence="1 2" id="KW-0732">Signal</keyword>
<dbReference type="InterPro" id="IPR026444">
    <property type="entry name" value="Secre_tail"/>
</dbReference>
<dbReference type="EMBL" id="QRDV01000002">
    <property type="protein sequence ID" value="RED45396.1"/>
    <property type="molecule type" value="Genomic_DNA"/>
</dbReference>
<dbReference type="PANTHER" id="PTHR44103">
    <property type="entry name" value="PROPROTEIN CONVERTASE P"/>
    <property type="match status" value="1"/>
</dbReference>
<name>A0A3D9H8V6_9FLAO</name>
<feature type="signal peptide" evidence="2">
    <location>
        <begin position="1"/>
        <end position="20"/>
    </location>
</feature>
<dbReference type="PANTHER" id="PTHR44103:SF1">
    <property type="entry name" value="PROPROTEIN CONVERTASE P"/>
    <property type="match status" value="1"/>
</dbReference>
<comment type="caution">
    <text evidence="4">The sequence shown here is derived from an EMBL/GenBank/DDBJ whole genome shotgun (WGS) entry which is preliminary data.</text>
</comment>
<evidence type="ECO:0000313" key="5">
    <source>
        <dbReference type="Proteomes" id="UP000256980"/>
    </source>
</evidence>
<organism evidence="4 5">
    <name type="scientific">Winogradskyella eximia</name>
    <dbReference type="NCBI Taxonomy" id="262006"/>
    <lineage>
        <taxon>Bacteria</taxon>
        <taxon>Pseudomonadati</taxon>
        <taxon>Bacteroidota</taxon>
        <taxon>Flavobacteriia</taxon>
        <taxon>Flavobacteriales</taxon>
        <taxon>Flavobacteriaceae</taxon>
        <taxon>Winogradskyella</taxon>
    </lineage>
</organism>
<feature type="chain" id="PRO_5017659892" evidence="2">
    <location>
        <begin position="21"/>
        <end position="473"/>
    </location>
</feature>
<evidence type="ECO:0000313" key="4">
    <source>
        <dbReference type="EMBL" id="RED45396.1"/>
    </source>
</evidence>
<dbReference type="PROSITE" id="PS51257">
    <property type="entry name" value="PROKAR_LIPOPROTEIN"/>
    <property type="match status" value="1"/>
</dbReference>